<dbReference type="SUPFAM" id="SSF141868">
    <property type="entry name" value="EAL domain-like"/>
    <property type="match status" value="1"/>
</dbReference>
<dbReference type="InterPro" id="IPR029787">
    <property type="entry name" value="Nucleotide_cyclase"/>
</dbReference>
<dbReference type="PROSITE" id="PS50887">
    <property type="entry name" value="GGDEF"/>
    <property type="match status" value="1"/>
</dbReference>
<keyword evidence="1" id="KW-0472">Membrane</keyword>
<feature type="domain" description="GGDEF" evidence="3">
    <location>
        <begin position="102"/>
        <end position="238"/>
    </location>
</feature>
<dbReference type="PROSITE" id="PS50883">
    <property type="entry name" value="EAL"/>
    <property type="match status" value="1"/>
</dbReference>
<dbReference type="InterPro" id="IPR000160">
    <property type="entry name" value="GGDEF_dom"/>
</dbReference>
<evidence type="ECO:0000313" key="5">
    <source>
        <dbReference type="Proteomes" id="UP000248012"/>
    </source>
</evidence>
<organism evidence="4 5">
    <name type="scientific">Litorivita pollutaquae</name>
    <dbReference type="NCBI Taxonomy" id="2200892"/>
    <lineage>
        <taxon>Bacteria</taxon>
        <taxon>Pseudomonadati</taxon>
        <taxon>Pseudomonadota</taxon>
        <taxon>Alphaproteobacteria</taxon>
        <taxon>Rhodobacterales</taxon>
        <taxon>Paracoccaceae</taxon>
        <taxon>Litorivita</taxon>
    </lineage>
</organism>
<dbReference type="SUPFAM" id="SSF55073">
    <property type="entry name" value="Nucleotide cyclase"/>
    <property type="match status" value="1"/>
</dbReference>
<proteinExistence type="predicted"/>
<evidence type="ECO:0000259" key="2">
    <source>
        <dbReference type="PROSITE" id="PS50883"/>
    </source>
</evidence>
<keyword evidence="1" id="KW-1133">Transmembrane helix</keyword>
<dbReference type="Pfam" id="PF00990">
    <property type="entry name" value="GGDEF"/>
    <property type="match status" value="1"/>
</dbReference>
<evidence type="ECO:0000259" key="3">
    <source>
        <dbReference type="PROSITE" id="PS50887"/>
    </source>
</evidence>
<protein>
    <submittedName>
        <fullName evidence="4">Diguanylate cyclase</fullName>
    </submittedName>
</protein>
<dbReference type="CDD" id="cd01949">
    <property type="entry name" value="GGDEF"/>
    <property type="match status" value="1"/>
</dbReference>
<feature type="domain" description="EAL" evidence="2">
    <location>
        <begin position="247"/>
        <end position="502"/>
    </location>
</feature>
<dbReference type="AlphaFoldDB" id="A0A2V4NAG4"/>
<dbReference type="PANTHER" id="PTHR33121:SF70">
    <property type="entry name" value="SIGNALING PROTEIN YKOW"/>
    <property type="match status" value="1"/>
</dbReference>
<evidence type="ECO:0000313" key="4">
    <source>
        <dbReference type="EMBL" id="PYC47113.1"/>
    </source>
</evidence>
<gene>
    <name evidence="4" type="ORF">DI396_11160</name>
</gene>
<keyword evidence="5" id="KW-1185">Reference proteome</keyword>
<name>A0A2V4NAG4_9RHOB</name>
<evidence type="ECO:0000256" key="1">
    <source>
        <dbReference type="SAM" id="Phobius"/>
    </source>
</evidence>
<dbReference type="SMART" id="SM00052">
    <property type="entry name" value="EAL"/>
    <property type="match status" value="1"/>
</dbReference>
<sequence>MSQRAGQRIAQLRQKLRYTLSGPQLLAFLPAMALGAFWIGGEMSLLIMSLGLPMLFALVGGFDPDRSVSLGRSHDSVTGLALRDSLELALENSMTASIGTARSTACFMLELDDFSVILDRHGQAAADEILHRTSDRLRDVLRDGDLVCRLGDSRFGVALAPVPHLDLEVSIQMAARLHTAIEEPISLDATTIYVSCSIGFCLASRAPHATGAALFSAASVALAEASRHSPSAIRSYTDEMKRSETTRHVFMDEVAMALENGQIQPWFQPQISTDTGLVTGFEALARWQHPKRGMISPAEFLPALEQSGQLERLGEVMLFHALTAVRAWDAAGLAVPHVGVNFAGDELRNPKLVDKIRWDLDRFNLPPERLSVEVLETVVASSPEDMISRNINGLAKMGCRIDLDDFGTGHASISSIRRFAVERIKIDRSFVMKVDRDPDQQRMVAAILTMAERLGLDTLAEGVETVGEHAMLSQLGCGHVQGFGIARPMPFDKTIEWIIQHNAKLDDTPKVWNRLR</sequence>
<reference evidence="4 5" key="1">
    <citation type="submission" date="2018-05" db="EMBL/GenBank/DDBJ databases">
        <title>Oceanovita maritima gen. nov., sp. nov., a marine bacterium in the family Rhodobacteraceae isolated from surface seawater of Lundu port Xiamen, China.</title>
        <authorList>
            <person name="Hetharua B.H."/>
            <person name="Min D."/>
            <person name="Liao H."/>
            <person name="Tian Y."/>
        </authorList>
    </citation>
    <scope>NUCLEOTIDE SEQUENCE [LARGE SCALE GENOMIC DNA]</scope>
    <source>
        <strain evidence="4 5">FSX-11</strain>
    </source>
</reference>
<dbReference type="Pfam" id="PF00563">
    <property type="entry name" value="EAL"/>
    <property type="match status" value="1"/>
</dbReference>
<dbReference type="Gene3D" id="3.30.70.270">
    <property type="match status" value="1"/>
</dbReference>
<dbReference type="OrthoDB" id="9814202at2"/>
<dbReference type="Gene3D" id="3.20.20.450">
    <property type="entry name" value="EAL domain"/>
    <property type="match status" value="1"/>
</dbReference>
<dbReference type="InterPro" id="IPR001633">
    <property type="entry name" value="EAL_dom"/>
</dbReference>
<dbReference type="EMBL" id="QFVT01000007">
    <property type="protein sequence ID" value="PYC47113.1"/>
    <property type="molecule type" value="Genomic_DNA"/>
</dbReference>
<dbReference type="CDD" id="cd01948">
    <property type="entry name" value="EAL"/>
    <property type="match status" value="1"/>
</dbReference>
<dbReference type="InterPro" id="IPR035919">
    <property type="entry name" value="EAL_sf"/>
</dbReference>
<dbReference type="PANTHER" id="PTHR33121">
    <property type="entry name" value="CYCLIC DI-GMP PHOSPHODIESTERASE PDEF"/>
    <property type="match status" value="1"/>
</dbReference>
<keyword evidence="1" id="KW-0812">Transmembrane</keyword>
<dbReference type="InterPro" id="IPR043128">
    <property type="entry name" value="Rev_trsase/Diguanyl_cyclase"/>
</dbReference>
<dbReference type="NCBIfam" id="TIGR00254">
    <property type="entry name" value="GGDEF"/>
    <property type="match status" value="1"/>
</dbReference>
<dbReference type="InterPro" id="IPR050706">
    <property type="entry name" value="Cyclic-di-GMP_PDE-like"/>
</dbReference>
<dbReference type="SMART" id="SM00267">
    <property type="entry name" value="GGDEF"/>
    <property type="match status" value="1"/>
</dbReference>
<dbReference type="RefSeq" id="WP_110796307.1">
    <property type="nucleotide sequence ID" value="NZ_KZ826486.1"/>
</dbReference>
<dbReference type="GO" id="GO:0071111">
    <property type="term" value="F:cyclic-guanylate-specific phosphodiesterase activity"/>
    <property type="evidence" value="ECO:0007669"/>
    <property type="project" value="InterPro"/>
</dbReference>
<accession>A0A2V4NAG4</accession>
<comment type="caution">
    <text evidence="4">The sequence shown here is derived from an EMBL/GenBank/DDBJ whole genome shotgun (WGS) entry which is preliminary data.</text>
</comment>
<dbReference type="Proteomes" id="UP000248012">
    <property type="component" value="Unassembled WGS sequence"/>
</dbReference>
<feature type="transmembrane region" description="Helical" evidence="1">
    <location>
        <begin position="20"/>
        <end position="39"/>
    </location>
</feature>